<dbReference type="Proteomes" id="UP000193431">
    <property type="component" value="Chromosome"/>
</dbReference>
<dbReference type="AlphaFoldDB" id="A0A1W6MN14"/>
<name>A0A1W6MN14_9FLAO</name>
<proteinExistence type="predicted"/>
<organism evidence="1 2">
    <name type="scientific">Nonlabens spongiae</name>
    <dbReference type="NCBI Taxonomy" id="331648"/>
    <lineage>
        <taxon>Bacteria</taxon>
        <taxon>Pseudomonadati</taxon>
        <taxon>Bacteroidota</taxon>
        <taxon>Flavobacteriia</taxon>
        <taxon>Flavobacteriales</taxon>
        <taxon>Flavobacteriaceae</taxon>
        <taxon>Nonlabens</taxon>
    </lineage>
</organism>
<reference evidence="1 2" key="1">
    <citation type="submission" date="2016-11" db="EMBL/GenBank/DDBJ databases">
        <title>Trade-off between light-utilization and light-protection in marine flavobacteria.</title>
        <authorList>
            <person name="Kumagai Y."/>
        </authorList>
    </citation>
    <scope>NUCLEOTIDE SEQUENCE [LARGE SCALE GENOMIC DNA]</scope>
    <source>
        <strain evidence="1 2">JCM 13191</strain>
    </source>
</reference>
<gene>
    <name evidence="1" type="ORF">BST97_13950</name>
</gene>
<evidence type="ECO:0000313" key="2">
    <source>
        <dbReference type="Proteomes" id="UP000193431"/>
    </source>
</evidence>
<sequence length="84" mass="9350">MKPGQVVNVREGVEKIFMAPDMENAQFNYFMYKNVPVQEGKLEVASMYKAGKPDGQYIVLNLAAGQMGAAIMKDGETVKKYDVK</sequence>
<keyword evidence="2" id="KW-1185">Reference proteome</keyword>
<dbReference type="RefSeq" id="WP_085767805.1">
    <property type="nucleotide sequence ID" value="NZ_CP019344.1"/>
</dbReference>
<dbReference type="EMBL" id="CP019344">
    <property type="protein sequence ID" value="ARN79003.1"/>
    <property type="molecule type" value="Genomic_DNA"/>
</dbReference>
<evidence type="ECO:0000313" key="1">
    <source>
        <dbReference type="EMBL" id="ARN79003.1"/>
    </source>
</evidence>
<accession>A0A1W6MN14</accession>
<protein>
    <submittedName>
        <fullName evidence="1">Uncharacterized protein</fullName>
    </submittedName>
</protein>